<comment type="caution">
    <text evidence="1">The sequence shown here is derived from an EMBL/GenBank/DDBJ whole genome shotgun (WGS) entry which is preliminary data.</text>
</comment>
<dbReference type="AlphaFoldDB" id="A0A9X3LED7"/>
<dbReference type="Proteomes" id="UP001152173">
    <property type="component" value="Unassembled WGS sequence"/>
</dbReference>
<name>A0A9X3LED7_9BACL</name>
<accession>A0A9X3LED7</accession>
<gene>
    <name evidence="1" type="ORF">M9R32_01690</name>
</gene>
<dbReference type="EMBL" id="JAMKBJ010000001">
    <property type="protein sequence ID" value="MCZ8535900.1"/>
    <property type="molecule type" value="Genomic_DNA"/>
</dbReference>
<evidence type="ECO:0000313" key="1">
    <source>
        <dbReference type="EMBL" id="MCZ8535900.1"/>
    </source>
</evidence>
<dbReference type="Pfam" id="PF07070">
    <property type="entry name" value="Spo0M"/>
    <property type="match status" value="1"/>
</dbReference>
<dbReference type="PANTHER" id="PTHR40053">
    <property type="entry name" value="SPORULATION-CONTROL PROTEIN SPO0M"/>
    <property type="match status" value="1"/>
</dbReference>
<organism evidence="1 2">
    <name type="scientific">Paenisporosarcina quisquiliarum</name>
    <dbReference type="NCBI Taxonomy" id="365346"/>
    <lineage>
        <taxon>Bacteria</taxon>
        <taxon>Bacillati</taxon>
        <taxon>Bacillota</taxon>
        <taxon>Bacilli</taxon>
        <taxon>Bacillales</taxon>
        <taxon>Caryophanaceae</taxon>
        <taxon>Paenisporosarcina</taxon>
    </lineage>
</organism>
<dbReference type="InterPro" id="IPR009776">
    <property type="entry name" value="Spore_0_M"/>
</dbReference>
<reference evidence="1" key="1">
    <citation type="submission" date="2022-05" db="EMBL/GenBank/DDBJ databases">
        <authorList>
            <person name="Colautti A."/>
            <person name="Iacumin L."/>
        </authorList>
    </citation>
    <scope>NUCLEOTIDE SEQUENCE</scope>
    <source>
        <strain evidence="1">SK 55</strain>
    </source>
</reference>
<protein>
    <submittedName>
        <fullName evidence="1">Sporulation protein</fullName>
    </submittedName>
</protein>
<proteinExistence type="predicted"/>
<keyword evidence="2" id="KW-1185">Reference proteome</keyword>
<sequence length="139" mass="15825">MMLKKFLSTIGIGTMKVDTIVDKPEIAHGESLSGKIYIDGGQSEQVIEFIKLEVLMRKEGHREDSDFDVTEECVAKHTIEMVGSVKSKETRMVPFEMMPDERWESSDETAKLYLRTSVHIINAVDVRDEDEIVYGKDLV</sequence>
<evidence type="ECO:0000313" key="2">
    <source>
        <dbReference type="Proteomes" id="UP001152173"/>
    </source>
</evidence>
<dbReference type="PANTHER" id="PTHR40053:SF1">
    <property type="entry name" value="SPORULATION-CONTROL PROTEIN SPO0M"/>
    <property type="match status" value="1"/>
</dbReference>